<name>A0A8J3GDB3_9BACT</name>
<evidence type="ECO:0000256" key="8">
    <source>
        <dbReference type="ARBA" id="ARBA00022927"/>
    </source>
</evidence>
<dbReference type="InterPro" id="IPR036670">
    <property type="entry name" value="SecA_X-link_sf"/>
</dbReference>
<dbReference type="PROSITE" id="PS51194">
    <property type="entry name" value="HELICASE_CTER"/>
    <property type="match status" value="1"/>
</dbReference>
<feature type="coiled-coil region" evidence="14">
    <location>
        <begin position="282"/>
        <end position="316"/>
    </location>
</feature>
<dbReference type="SUPFAM" id="SSF52540">
    <property type="entry name" value="P-loop containing nucleoside triphosphate hydrolases"/>
    <property type="match status" value="2"/>
</dbReference>
<dbReference type="InterPro" id="IPR044722">
    <property type="entry name" value="SecA_SF2_C"/>
</dbReference>
<evidence type="ECO:0000259" key="15">
    <source>
        <dbReference type="PROSITE" id="PS51192"/>
    </source>
</evidence>
<keyword evidence="19" id="KW-1185">Reference proteome</keyword>
<dbReference type="PROSITE" id="PS51196">
    <property type="entry name" value="SECA_MOTOR_DEAD"/>
    <property type="match status" value="1"/>
</dbReference>
<evidence type="ECO:0000313" key="19">
    <source>
        <dbReference type="Proteomes" id="UP000642829"/>
    </source>
</evidence>
<feature type="domain" description="Helicase ATP-binding" evidence="15">
    <location>
        <begin position="125"/>
        <end position="284"/>
    </location>
</feature>
<keyword evidence="8 12" id="KW-0653">Protein transport</keyword>
<dbReference type="PRINTS" id="PR00906">
    <property type="entry name" value="SECA"/>
</dbReference>
<evidence type="ECO:0000256" key="5">
    <source>
        <dbReference type="ARBA" id="ARBA00022490"/>
    </source>
</evidence>
<protein>
    <recommendedName>
        <fullName evidence="12 13">Protein translocase subunit SecA</fullName>
        <ecNumber evidence="12">7.4.2.8</ecNumber>
    </recommendedName>
</protein>
<evidence type="ECO:0000256" key="12">
    <source>
        <dbReference type="HAMAP-Rule" id="MF_01382"/>
    </source>
</evidence>
<reference evidence="18" key="1">
    <citation type="journal article" date="2014" name="Int. J. Syst. Evol. Microbiol.">
        <title>Complete genome sequence of Corynebacterium casei LMG S-19264T (=DSM 44701T), isolated from a smear-ripened cheese.</title>
        <authorList>
            <consortium name="US DOE Joint Genome Institute (JGI-PGF)"/>
            <person name="Walter F."/>
            <person name="Albersmeier A."/>
            <person name="Kalinowski J."/>
            <person name="Ruckert C."/>
        </authorList>
    </citation>
    <scope>NUCLEOTIDE SEQUENCE</scope>
    <source>
        <strain evidence="18">KCTC 12870</strain>
    </source>
</reference>
<dbReference type="GO" id="GO:0017038">
    <property type="term" value="P:protein import"/>
    <property type="evidence" value="ECO:0007669"/>
    <property type="project" value="InterPro"/>
</dbReference>
<feature type="domain" description="SecA family profile" evidence="17">
    <location>
        <begin position="3"/>
        <end position="720"/>
    </location>
</feature>
<dbReference type="InterPro" id="IPR020937">
    <property type="entry name" value="SecA_CS"/>
</dbReference>
<gene>
    <name evidence="12 18" type="primary">secA</name>
    <name evidence="18" type="ORF">GCM10007047_08980</name>
</gene>
<dbReference type="Pfam" id="PF07516">
    <property type="entry name" value="SecA_SW"/>
    <property type="match status" value="1"/>
</dbReference>
<dbReference type="InterPro" id="IPR011115">
    <property type="entry name" value="SecA_DEAD"/>
</dbReference>
<dbReference type="HAMAP" id="MF_01382">
    <property type="entry name" value="SecA"/>
    <property type="match status" value="1"/>
</dbReference>
<proteinExistence type="inferred from homology"/>
<feature type="domain" description="Helicase C-terminal" evidence="16">
    <location>
        <begin position="552"/>
        <end position="736"/>
    </location>
</feature>
<evidence type="ECO:0000256" key="9">
    <source>
        <dbReference type="ARBA" id="ARBA00022967"/>
    </source>
</evidence>
<feature type="binding site" evidence="12">
    <location>
        <position position="642"/>
    </location>
    <ligand>
        <name>ATP</name>
        <dbReference type="ChEBI" id="CHEBI:30616"/>
    </ligand>
</feature>
<evidence type="ECO:0000256" key="1">
    <source>
        <dbReference type="ARBA" id="ARBA00004170"/>
    </source>
</evidence>
<keyword evidence="3 12" id="KW-0813">Transport</keyword>
<keyword evidence="5 12" id="KW-0963">Cytoplasm</keyword>
<dbReference type="NCBIfam" id="TIGR00963">
    <property type="entry name" value="secA"/>
    <property type="match status" value="1"/>
</dbReference>
<evidence type="ECO:0000256" key="3">
    <source>
        <dbReference type="ARBA" id="ARBA00022448"/>
    </source>
</evidence>
<dbReference type="CDD" id="cd17928">
    <property type="entry name" value="DEXDc_SecA"/>
    <property type="match status" value="1"/>
</dbReference>
<dbReference type="SUPFAM" id="SSF81886">
    <property type="entry name" value="Helical scaffold and wing domains of SecA"/>
    <property type="match status" value="1"/>
</dbReference>
<keyword evidence="10 12" id="KW-0811">Translocation</keyword>
<evidence type="ECO:0000259" key="16">
    <source>
        <dbReference type="PROSITE" id="PS51194"/>
    </source>
</evidence>
<dbReference type="EC" id="7.4.2.8" evidence="12"/>
<evidence type="ECO:0000256" key="13">
    <source>
        <dbReference type="RuleBase" id="RU003874"/>
    </source>
</evidence>
<evidence type="ECO:0000256" key="4">
    <source>
        <dbReference type="ARBA" id="ARBA00022475"/>
    </source>
</evidence>
<dbReference type="InterPro" id="IPR014018">
    <property type="entry name" value="SecA_motor_DEAD"/>
</dbReference>
<reference evidence="18" key="2">
    <citation type="submission" date="2020-09" db="EMBL/GenBank/DDBJ databases">
        <authorList>
            <person name="Sun Q."/>
            <person name="Kim S."/>
        </authorList>
    </citation>
    <scope>NUCLEOTIDE SEQUENCE</scope>
    <source>
        <strain evidence="18">KCTC 12870</strain>
    </source>
</reference>
<dbReference type="InterPro" id="IPR001650">
    <property type="entry name" value="Helicase_C-like"/>
</dbReference>
<dbReference type="FunFam" id="3.40.50.300:FF:000429">
    <property type="entry name" value="Preprotein translocase subunit SecA"/>
    <property type="match status" value="1"/>
</dbReference>
<dbReference type="Pfam" id="PF21090">
    <property type="entry name" value="P-loop_SecA"/>
    <property type="match status" value="1"/>
</dbReference>
<dbReference type="GO" id="GO:0005829">
    <property type="term" value="C:cytosol"/>
    <property type="evidence" value="ECO:0007669"/>
    <property type="project" value="TreeGrafter"/>
</dbReference>
<keyword evidence="7 12" id="KW-0067">ATP-binding</keyword>
<dbReference type="GO" id="GO:0031522">
    <property type="term" value="C:cell envelope Sec protein transport complex"/>
    <property type="evidence" value="ECO:0007669"/>
    <property type="project" value="TreeGrafter"/>
</dbReference>
<dbReference type="Pfam" id="PF07517">
    <property type="entry name" value="SecA_DEAD"/>
    <property type="match status" value="1"/>
</dbReference>
<keyword evidence="14" id="KW-0175">Coiled coil</keyword>
<comment type="subcellular location">
    <subcellularLocation>
        <location evidence="12">Cell membrane</location>
        <topology evidence="12">Peripheral membrane protein</topology>
        <orientation evidence="12">Cytoplasmic side</orientation>
    </subcellularLocation>
    <subcellularLocation>
        <location evidence="12">Cytoplasm</location>
    </subcellularLocation>
    <subcellularLocation>
        <location evidence="1">Membrane</location>
        <topology evidence="1">Peripheral membrane protein</topology>
    </subcellularLocation>
    <text evidence="12">Distribution is 50-50.</text>
</comment>
<feature type="binding site" evidence="12">
    <location>
        <begin position="141"/>
        <end position="145"/>
    </location>
    <ligand>
        <name>ATP</name>
        <dbReference type="ChEBI" id="CHEBI:30616"/>
    </ligand>
</feature>
<dbReference type="Gene3D" id="1.10.3060.10">
    <property type="entry name" value="Helical scaffold and wing domains of SecA"/>
    <property type="match status" value="1"/>
</dbReference>
<evidence type="ECO:0000313" key="18">
    <source>
        <dbReference type="EMBL" id="GHB95430.1"/>
    </source>
</evidence>
<dbReference type="PROSITE" id="PS51192">
    <property type="entry name" value="HELICASE_ATP_BIND_1"/>
    <property type="match status" value="1"/>
</dbReference>
<accession>A0A8J3GDB3</accession>
<comment type="subunit">
    <text evidence="12">Monomer and homodimer. Part of the essential Sec protein translocation apparatus which comprises SecA, SecYEG and auxiliary proteins SecDF. Other proteins may also be involved.</text>
</comment>
<sequence length="1030" mass="116830">MIGSILKKFSGNHYRKFYKRAQPIVEKINQLEQSYQSLTDEQLQAKTPELMARFQEAWKAGVAALGGDDANPEKLVELNKNILDDLLPEAFAVAKNGARRLCDREIEYTGTKDVWRMVHYDVQLIGGMALHDNKIAEMATGEGKTLVSTLPLYLNALSGRNCQLVTVNEYLASRDAEWMGALFKFLGLTVGVLRNQQPNDEKRAAYECNLTYGTASEFGFDYLRDNGMASTKEQQVQKDHYFCIVDEIDSILIDEARTPLIISGPIAEDREAPFEEHKPGILKLVSAQVKMCEQLVREAKEELEKEDGDDAAANEKLLQVKLGMPKNREFMRLMEKGNIRMSFEKYDLEMHSDFNKAQLFTLKEHLYYTIDEKQHQADLTEVGRSTLRPGDPDAFVMPDLPTEFIEIDRDEDLDDAAKMKAKQEAEANFAQQSEDLHCISQLLRAYSLYERDRQYVVSEEGKVVIIDENTGRPMPGRRWSEGLHQAVEAKENVKIEKESKTYATITIQNYFRLYEKLAGMTGTAETEVQEFHDIYNLDVTVIPTNKPCLRIDENDVIYKTEREKFAAVVESVAVAHERGQPVLLGTASVIASEEIGKLLKRRKIPHAVLNAKYHQQEAEIVANAGQRGAVTVATNMAGRGTDIKLGEGVRELGGLLVLGTERHESRRIDRQLRGRCARQGDPGMTKFYVSLEDDLMRLFANAGPISKILQNTFNEGEVLEHPLLNRSIESAQKKVEQQHYSVRKRLLQFDEVLNRQREVVYGIRNDALHTDIPREIIFEMIEEELEERWEAIAPAGKDPTNEDLENLLSWLNSHFPVSLKSEDLANKDSAAIVPHLMEQVNKVYTEKESLEDPERIIGLQRTLITVSIDNNWQDHLTEIEDLRRSIYLRGHAQKDPLMEFKAEAFTFFTEMMGRVRNELCRRLFRSSTSLEAHVRSQQMMQQKAQLTGPDEGAVAQGQGVGSGGLSVASGQQAKLPKVVKKAPPVVNLPKIGRNDTVTIRRGPQTQTMKFKKAEPLIRNEGWVLVEPVQK</sequence>
<comment type="caution">
    <text evidence="18">The sequence shown here is derived from an EMBL/GenBank/DDBJ whole genome shotgun (WGS) entry which is preliminary data.</text>
</comment>
<keyword evidence="4 12" id="KW-1003">Cell membrane</keyword>
<dbReference type="InterPro" id="IPR027417">
    <property type="entry name" value="P-loop_NTPase"/>
</dbReference>
<dbReference type="GO" id="GO:0006605">
    <property type="term" value="P:protein targeting"/>
    <property type="evidence" value="ECO:0007669"/>
    <property type="project" value="UniProtKB-UniRule"/>
</dbReference>
<keyword evidence="9 12" id="KW-1278">Translocase</keyword>
<feature type="binding site" evidence="12">
    <location>
        <position position="123"/>
    </location>
    <ligand>
        <name>ATP</name>
        <dbReference type="ChEBI" id="CHEBI:30616"/>
    </ligand>
</feature>
<dbReference type="Proteomes" id="UP000642829">
    <property type="component" value="Unassembled WGS sequence"/>
</dbReference>
<dbReference type="SMART" id="SM00957">
    <property type="entry name" value="SecA_DEAD"/>
    <property type="match status" value="1"/>
</dbReference>
<dbReference type="InterPro" id="IPR011130">
    <property type="entry name" value="SecA_preprotein_X-link_dom"/>
</dbReference>
<dbReference type="EMBL" id="BMXG01000004">
    <property type="protein sequence ID" value="GHB95430.1"/>
    <property type="molecule type" value="Genomic_DNA"/>
</dbReference>
<dbReference type="InterPro" id="IPR000185">
    <property type="entry name" value="SecA"/>
</dbReference>
<dbReference type="InterPro" id="IPR014001">
    <property type="entry name" value="Helicase_ATP-bd"/>
</dbReference>
<dbReference type="InterPro" id="IPR011116">
    <property type="entry name" value="SecA_Wing/Scaffold"/>
</dbReference>
<evidence type="ECO:0000259" key="17">
    <source>
        <dbReference type="PROSITE" id="PS51196"/>
    </source>
</evidence>
<evidence type="ECO:0000256" key="11">
    <source>
        <dbReference type="ARBA" id="ARBA00023136"/>
    </source>
</evidence>
<comment type="catalytic activity">
    <reaction evidence="12">
        <text>ATP + H2O + cellular proteinSide 1 = ADP + phosphate + cellular proteinSide 2.</text>
        <dbReference type="EC" id="7.4.2.8"/>
    </reaction>
</comment>
<dbReference type="PANTHER" id="PTHR30612">
    <property type="entry name" value="SECA INNER MEMBRANE COMPONENT OF SEC PROTEIN SECRETION SYSTEM"/>
    <property type="match status" value="1"/>
</dbReference>
<keyword evidence="6 12" id="KW-0547">Nucleotide-binding</keyword>
<dbReference type="GO" id="GO:0065002">
    <property type="term" value="P:intracellular protein transmembrane transport"/>
    <property type="evidence" value="ECO:0007669"/>
    <property type="project" value="UniProtKB-UniRule"/>
</dbReference>
<dbReference type="GO" id="GO:0005524">
    <property type="term" value="F:ATP binding"/>
    <property type="evidence" value="ECO:0007669"/>
    <property type="project" value="UniProtKB-UniRule"/>
</dbReference>
<evidence type="ECO:0000256" key="7">
    <source>
        <dbReference type="ARBA" id="ARBA00022840"/>
    </source>
</evidence>
<evidence type="ECO:0000256" key="10">
    <source>
        <dbReference type="ARBA" id="ARBA00023010"/>
    </source>
</evidence>
<dbReference type="Gene3D" id="3.90.1440.10">
    <property type="entry name" value="SecA, preprotein cross-linking domain"/>
    <property type="match status" value="1"/>
</dbReference>
<dbReference type="SUPFAM" id="SSF81767">
    <property type="entry name" value="Pre-protein crosslinking domain of SecA"/>
    <property type="match status" value="1"/>
</dbReference>
<dbReference type="SMART" id="SM00958">
    <property type="entry name" value="SecA_PP_bind"/>
    <property type="match status" value="1"/>
</dbReference>
<comment type="function">
    <text evidence="12">Part of the Sec protein translocase complex. Interacts with the SecYEG preprotein conducting channel. Has a central role in coupling the hydrolysis of ATP to the transfer of proteins into and across the cell membrane, serving as an ATP-driven molecular motor driving the stepwise translocation of polypeptide chains across the membrane.</text>
</comment>
<dbReference type="RefSeq" id="WP_189512289.1">
    <property type="nucleotide sequence ID" value="NZ_BMXG01000004.1"/>
</dbReference>
<organism evidence="18 19">
    <name type="scientific">Cerasicoccus arenae</name>
    <dbReference type="NCBI Taxonomy" id="424488"/>
    <lineage>
        <taxon>Bacteria</taxon>
        <taxon>Pseudomonadati</taxon>
        <taxon>Verrucomicrobiota</taxon>
        <taxon>Opitutia</taxon>
        <taxon>Puniceicoccales</taxon>
        <taxon>Cerasicoccaceae</taxon>
        <taxon>Cerasicoccus</taxon>
    </lineage>
</organism>
<evidence type="ECO:0000256" key="6">
    <source>
        <dbReference type="ARBA" id="ARBA00022741"/>
    </source>
</evidence>
<dbReference type="PANTHER" id="PTHR30612:SF0">
    <property type="entry name" value="CHLOROPLAST PROTEIN-TRANSPORTING ATPASE"/>
    <property type="match status" value="1"/>
</dbReference>
<dbReference type="GO" id="GO:0008564">
    <property type="term" value="F:protein-exporting ATPase activity"/>
    <property type="evidence" value="ECO:0007669"/>
    <property type="project" value="UniProtKB-EC"/>
</dbReference>
<dbReference type="CDD" id="cd18803">
    <property type="entry name" value="SF2_C_secA"/>
    <property type="match status" value="1"/>
</dbReference>
<dbReference type="Gene3D" id="3.40.50.300">
    <property type="entry name" value="P-loop containing nucleotide triphosphate hydrolases"/>
    <property type="match status" value="2"/>
</dbReference>
<evidence type="ECO:0000256" key="2">
    <source>
        <dbReference type="ARBA" id="ARBA00007650"/>
    </source>
</evidence>
<dbReference type="GO" id="GO:0043952">
    <property type="term" value="P:protein transport by the Sec complex"/>
    <property type="evidence" value="ECO:0007669"/>
    <property type="project" value="TreeGrafter"/>
</dbReference>
<comment type="similarity">
    <text evidence="2 12 13">Belongs to the SecA family.</text>
</comment>
<dbReference type="GO" id="GO:0005886">
    <property type="term" value="C:plasma membrane"/>
    <property type="evidence" value="ECO:0007669"/>
    <property type="project" value="UniProtKB-SubCell"/>
</dbReference>
<dbReference type="PROSITE" id="PS01312">
    <property type="entry name" value="SECA"/>
    <property type="match status" value="1"/>
</dbReference>
<evidence type="ECO:0000256" key="14">
    <source>
        <dbReference type="SAM" id="Coils"/>
    </source>
</evidence>
<dbReference type="AlphaFoldDB" id="A0A8J3GDB3"/>
<dbReference type="Pfam" id="PF01043">
    <property type="entry name" value="SecA_PP_bind"/>
    <property type="match status" value="1"/>
</dbReference>
<dbReference type="InterPro" id="IPR036266">
    <property type="entry name" value="SecA_Wing/Scaffold_sf"/>
</dbReference>
<keyword evidence="11 12" id="KW-0472">Membrane</keyword>